<evidence type="ECO:0000256" key="3">
    <source>
        <dbReference type="RuleBase" id="RU003512"/>
    </source>
</evidence>
<feature type="coiled-coil region" evidence="4">
    <location>
        <begin position="189"/>
        <end position="216"/>
    </location>
</feature>
<reference evidence="7 8" key="1">
    <citation type="submission" date="2015-01" db="EMBL/GenBank/DDBJ databases">
        <title>Genome Assembly of Bacillus badius MTCC 1458.</title>
        <authorList>
            <person name="Verma A."/>
            <person name="Khatri I."/>
            <person name="Mual P."/>
            <person name="Subramanian S."/>
            <person name="Krishnamurthi S."/>
        </authorList>
    </citation>
    <scope>NUCLEOTIDE SEQUENCE [LARGE SCALE GENOMIC DNA]</scope>
    <source>
        <strain evidence="7 8">MTCC 1458</strain>
    </source>
</reference>
<feature type="region of interest" description="Disordered" evidence="5">
    <location>
        <begin position="123"/>
        <end position="163"/>
    </location>
</feature>
<evidence type="ECO:0000256" key="1">
    <source>
        <dbReference type="ARBA" id="ARBA00022448"/>
    </source>
</evidence>
<proteinExistence type="inferred from homology"/>
<dbReference type="RefSeq" id="WP_041101020.1">
    <property type="nucleotide sequence ID" value="NZ_JARTHD010000019.1"/>
</dbReference>
<dbReference type="PANTHER" id="PTHR42953:SF8">
    <property type="entry name" value="ZINT DOMAIN-CONTAINING PROTEIN"/>
    <property type="match status" value="1"/>
</dbReference>
<dbReference type="SUPFAM" id="SSF53807">
    <property type="entry name" value="Helical backbone' metal receptor"/>
    <property type="match status" value="1"/>
</dbReference>
<dbReference type="PROSITE" id="PS51257">
    <property type="entry name" value="PROKAR_LIPOPROTEIN"/>
    <property type="match status" value="1"/>
</dbReference>
<evidence type="ECO:0000256" key="4">
    <source>
        <dbReference type="SAM" id="Coils"/>
    </source>
</evidence>
<evidence type="ECO:0000256" key="5">
    <source>
        <dbReference type="SAM" id="MobiDB-lite"/>
    </source>
</evidence>
<dbReference type="Pfam" id="PF01297">
    <property type="entry name" value="ZnuA"/>
    <property type="match status" value="1"/>
</dbReference>
<name>A0ABR5ASL8_BACBA</name>
<dbReference type="PANTHER" id="PTHR42953">
    <property type="entry name" value="HIGH-AFFINITY ZINC UPTAKE SYSTEM PROTEIN ZNUA-RELATED"/>
    <property type="match status" value="1"/>
</dbReference>
<feature type="signal peptide" evidence="6">
    <location>
        <begin position="1"/>
        <end position="19"/>
    </location>
</feature>
<feature type="chain" id="PRO_5045916928" evidence="6">
    <location>
        <begin position="20"/>
        <end position="331"/>
    </location>
</feature>
<feature type="compositionally biased region" description="Basic and acidic residues" evidence="5">
    <location>
        <begin position="127"/>
        <end position="159"/>
    </location>
</feature>
<comment type="caution">
    <text evidence="7">The sequence shown here is derived from an EMBL/GenBank/DDBJ whole genome shotgun (WGS) entry which is preliminary data.</text>
</comment>
<dbReference type="InterPro" id="IPR006128">
    <property type="entry name" value="Lipoprotein_PsaA-like"/>
</dbReference>
<dbReference type="InterPro" id="IPR050492">
    <property type="entry name" value="Bact_metal-bind_prot9"/>
</dbReference>
<dbReference type="PRINTS" id="PR00690">
    <property type="entry name" value="ADHESNFAMILY"/>
</dbReference>
<evidence type="ECO:0000256" key="6">
    <source>
        <dbReference type="SAM" id="SignalP"/>
    </source>
</evidence>
<keyword evidence="2 6" id="KW-0732">Signal</keyword>
<dbReference type="InterPro" id="IPR006129">
    <property type="entry name" value="AdhesinB"/>
</dbReference>
<dbReference type="Proteomes" id="UP000031982">
    <property type="component" value="Unassembled WGS sequence"/>
</dbReference>
<evidence type="ECO:0000313" key="8">
    <source>
        <dbReference type="Proteomes" id="UP000031982"/>
    </source>
</evidence>
<dbReference type="Gene3D" id="3.40.50.1980">
    <property type="entry name" value="Nitrogenase molybdenum iron protein domain"/>
    <property type="match status" value="2"/>
</dbReference>
<sequence>MFRFLKVFFVFAVVLLLSACGQEKGSQQDNSKEKGALKVYTTIYPLTFFTEEIGKEHVDVESILPAGVDEHTYEPTAKTIIDIADGDLFMYNGLGLEPFGAKVKKSMDKEGVRVVEVGEEIDLGSYGHKDASGEEEADHEHADEEGHEEHGHEHAHGGTDPHIWLDPVLAADMSGVIKDELSALDPKHKEDYERNYEELKSKLMKLDGEFQKAAEQSTNKEFLVSHAAFGYWEKEYGFKQISVAGLSPTNEPSQKQLKEMIETARKHQIQYVIFEQNVTPKVAKVVQKELKAEALQIHNLSVLTEEDEAKGENYFTLMEHNVQTLKKAVGK</sequence>
<keyword evidence="8" id="KW-1185">Reference proteome</keyword>
<evidence type="ECO:0000313" key="7">
    <source>
        <dbReference type="EMBL" id="KIL77178.1"/>
    </source>
</evidence>
<keyword evidence="4" id="KW-0175">Coiled coil</keyword>
<organism evidence="7 8">
    <name type="scientific">Bacillus badius</name>
    <dbReference type="NCBI Taxonomy" id="1455"/>
    <lineage>
        <taxon>Bacteria</taxon>
        <taxon>Bacillati</taxon>
        <taxon>Bacillota</taxon>
        <taxon>Bacilli</taxon>
        <taxon>Bacillales</taxon>
        <taxon>Bacillaceae</taxon>
        <taxon>Pseudobacillus</taxon>
    </lineage>
</organism>
<gene>
    <name evidence="7" type="ORF">SD77_1783</name>
</gene>
<dbReference type="PRINTS" id="PR00691">
    <property type="entry name" value="ADHESINB"/>
</dbReference>
<comment type="similarity">
    <text evidence="3">Belongs to the bacterial solute-binding protein 9 family.</text>
</comment>
<evidence type="ECO:0000256" key="2">
    <source>
        <dbReference type="ARBA" id="ARBA00022729"/>
    </source>
</evidence>
<keyword evidence="1 3" id="KW-0813">Transport</keyword>
<accession>A0ABR5ASL8</accession>
<dbReference type="EMBL" id="JXLP01000017">
    <property type="protein sequence ID" value="KIL77178.1"/>
    <property type="molecule type" value="Genomic_DNA"/>
</dbReference>
<protein>
    <submittedName>
        <fullName evidence="7">Zinc ABC transporter, periplasmic-binding protein ZnuA</fullName>
    </submittedName>
</protein>
<dbReference type="InterPro" id="IPR006127">
    <property type="entry name" value="ZnuA-like"/>
</dbReference>